<keyword evidence="1" id="KW-0812">Transmembrane</keyword>
<proteinExistence type="predicted"/>
<reference evidence="2" key="1">
    <citation type="submission" date="2021-06" db="EMBL/GenBank/DDBJ databases">
        <authorList>
            <person name="Kallberg Y."/>
            <person name="Tangrot J."/>
            <person name="Rosling A."/>
        </authorList>
    </citation>
    <scope>NUCLEOTIDE SEQUENCE</scope>
    <source>
        <strain evidence="2">UK204</strain>
    </source>
</reference>
<accession>A0A9N9F7P9</accession>
<organism evidence="2 3">
    <name type="scientific">Funneliformis caledonium</name>
    <dbReference type="NCBI Taxonomy" id="1117310"/>
    <lineage>
        <taxon>Eukaryota</taxon>
        <taxon>Fungi</taxon>
        <taxon>Fungi incertae sedis</taxon>
        <taxon>Mucoromycota</taxon>
        <taxon>Glomeromycotina</taxon>
        <taxon>Glomeromycetes</taxon>
        <taxon>Glomerales</taxon>
        <taxon>Glomeraceae</taxon>
        <taxon>Funneliformis</taxon>
    </lineage>
</organism>
<evidence type="ECO:0000256" key="1">
    <source>
        <dbReference type="SAM" id="Phobius"/>
    </source>
</evidence>
<dbReference type="OrthoDB" id="2327994at2759"/>
<evidence type="ECO:0000313" key="3">
    <source>
        <dbReference type="Proteomes" id="UP000789570"/>
    </source>
</evidence>
<feature type="transmembrane region" description="Helical" evidence="1">
    <location>
        <begin position="372"/>
        <end position="391"/>
    </location>
</feature>
<keyword evidence="1" id="KW-0472">Membrane</keyword>
<dbReference type="Proteomes" id="UP000789570">
    <property type="component" value="Unassembled WGS sequence"/>
</dbReference>
<protein>
    <submittedName>
        <fullName evidence="2">14319_t:CDS:1</fullName>
    </submittedName>
</protein>
<keyword evidence="3" id="KW-1185">Reference proteome</keyword>
<evidence type="ECO:0000313" key="2">
    <source>
        <dbReference type="EMBL" id="CAG8515279.1"/>
    </source>
</evidence>
<dbReference type="AlphaFoldDB" id="A0A9N9F7P9"/>
<name>A0A9N9F7P9_9GLOM</name>
<comment type="caution">
    <text evidence="2">The sequence shown here is derived from an EMBL/GenBank/DDBJ whole genome shotgun (WGS) entry which is preliminary data.</text>
</comment>
<keyword evidence="1" id="KW-1133">Transmembrane helix</keyword>
<feature type="transmembrane region" description="Helical" evidence="1">
    <location>
        <begin position="397"/>
        <end position="417"/>
    </location>
</feature>
<sequence length="506" mass="58014">MPRKLSYLGRFLSPVNSLNVLNKINASMDTSIPTHDLNGSIKPVIYYNGRFHFVEEDTAAKFHFDTDYALFQIYNLKGTKREILEAITDVAGPAGSISFLNDFERTYSRCSDHRIELRAGSSIETNDPTRLKVKIKFSNKSHADVVEGLRTSTSVAELTLNGFADWVPLDSTSYECILQSSETSHDNSITKSESESRHTILRALSDNIDPVLLDVVIDDLLDDFESGAFRKLFPGPVIRVDRGINEVVMTVVLTRGRYPFDEDMGKIFIEILNALIQDRKIEKKFDKTYEDFHSPGVCPLFANSIKFMKVKYIESLTDLEKALIDIGFDKFEDRLQELTMMVREVDRCVETAYGNLQSDVEKWKKRRNMANFSYVLSILIAIALPSIYHYYRQTDYVPFGPITTILGCLIGFFCAFWHGWSRNSYDKAISSHRKAIPIHSSTTQSLDSLQRWLNRISIVKRCKIPMNNNELKGRKDILSYLFDELVSSVAELRLSICLEDELRRYR</sequence>
<dbReference type="EMBL" id="CAJVPQ010000863">
    <property type="protein sequence ID" value="CAG8515279.1"/>
    <property type="molecule type" value="Genomic_DNA"/>
</dbReference>
<gene>
    <name evidence="2" type="ORF">FCALED_LOCUS4412</name>
</gene>